<dbReference type="Gene3D" id="3.40.50.1820">
    <property type="entry name" value="alpha/beta hydrolase"/>
    <property type="match status" value="1"/>
</dbReference>
<name>A0A4R4ZEZ6_9ACTN</name>
<evidence type="ECO:0000313" key="4">
    <source>
        <dbReference type="Proteomes" id="UP000295302"/>
    </source>
</evidence>
<dbReference type="SUPFAM" id="SSF53474">
    <property type="entry name" value="alpha/beta-Hydrolases"/>
    <property type="match status" value="1"/>
</dbReference>
<accession>A0A4R4ZEZ6</accession>
<keyword evidence="3" id="KW-0378">Hydrolase</keyword>
<dbReference type="InterPro" id="IPR000073">
    <property type="entry name" value="AB_hydrolase_1"/>
</dbReference>
<reference evidence="3 4" key="1">
    <citation type="submission" date="2019-03" db="EMBL/GenBank/DDBJ databases">
        <title>Draft genome sequences of novel Actinobacteria.</title>
        <authorList>
            <person name="Sahin N."/>
            <person name="Ay H."/>
            <person name="Saygin H."/>
        </authorList>
    </citation>
    <scope>NUCLEOTIDE SEQUENCE [LARGE SCALE GENOMIC DNA]</scope>
    <source>
        <strain evidence="3 4">CH32</strain>
    </source>
</reference>
<proteinExistence type="predicted"/>
<sequence length="277" mass="29078">MNLNLLRGTARWSAAVAGATAGAAALLLLATSATAATGPRPHSRKPTVVLVHGAFADSSSWNGVIERLRREGYPVLAAANPLRGLADDAAYVRSVLESVDGPIVLAGHSYGGSVISEAADGNPNVKALVYVSSFQLEVGESTAELADKFPGNELGAALREVPLPGGTGKDLYIKNEEFQRVFAADVPRGETQLMAATQRPITEAALSDKATKAAWKTIASWHLIARQDLAVPPESMRFMAKRANAHIVEVNASHAVAVSEPRAVADLIDKAGRTVTK</sequence>
<dbReference type="AlphaFoldDB" id="A0A4R4ZEZ6"/>
<dbReference type="GO" id="GO:0016787">
    <property type="term" value="F:hydrolase activity"/>
    <property type="evidence" value="ECO:0007669"/>
    <property type="project" value="UniProtKB-KW"/>
</dbReference>
<feature type="chain" id="PRO_5021005413" evidence="1">
    <location>
        <begin position="36"/>
        <end position="277"/>
    </location>
</feature>
<dbReference type="EMBL" id="SMKQ01000007">
    <property type="protein sequence ID" value="TDD55002.1"/>
    <property type="molecule type" value="Genomic_DNA"/>
</dbReference>
<keyword evidence="4" id="KW-1185">Reference proteome</keyword>
<organism evidence="3 4">
    <name type="scientific">Nonomuraea terrae</name>
    <dbReference type="NCBI Taxonomy" id="2530383"/>
    <lineage>
        <taxon>Bacteria</taxon>
        <taxon>Bacillati</taxon>
        <taxon>Actinomycetota</taxon>
        <taxon>Actinomycetes</taxon>
        <taxon>Streptosporangiales</taxon>
        <taxon>Streptosporangiaceae</taxon>
        <taxon>Nonomuraea</taxon>
    </lineage>
</organism>
<dbReference type="InterPro" id="IPR029058">
    <property type="entry name" value="AB_hydrolase_fold"/>
</dbReference>
<gene>
    <name evidence="3" type="ORF">E1286_04710</name>
</gene>
<protein>
    <submittedName>
        <fullName evidence="3">Alpha/beta hydrolase</fullName>
    </submittedName>
</protein>
<feature type="signal peptide" evidence="1">
    <location>
        <begin position="1"/>
        <end position="35"/>
    </location>
</feature>
<dbReference type="OrthoDB" id="9814966at2"/>
<evidence type="ECO:0000259" key="2">
    <source>
        <dbReference type="Pfam" id="PF12697"/>
    </source>
</evidence>
<dbReference type="Pfam" id="PF12697">
    <property type="entry name" value="Abhydrolase_6"/>
    <property type="match status" value="1"/>
</dbReference>
<evidence type="ECO:0000256" key="1">
    <source>
        <dbReference type="SAM" id="SignalP"/>
    </source>
</evidence>
<dbReference type="InterPro" id="IPR052897">
    <property type="entry name" value="Sec-Metab_Biosynth_Hydrolase"/>
</dbReference>
<comment type="caution">
    <text evidence="3">The sequence shown here is derived from an EMBL/GenBank/DDBJ whole genome shotgun (WGS) entry which is preliminary data.</text>
</comment>
<evidence type="ECO:0000313" key="3">
    <source>
        <dbReference type="EMBL" id="TDD55002.1"/>
    </source>
</evidence>
<dbReference type="RefSeq" id="WP_132609030.1">
    <property type="nucleotide sequence ID" value="NZ_SMKQ01000007.1"/>
</dbReference>
<feature type="domain" description="AB hydrolase-1" evidence="2">
    <location>
        <begin position="48"/>
        <end position="266"/>
    </location>
</feature>
<dbReference type="Proteomes" id="UP000295302">
    <property type="component" value="Unassembled WGS sequence"/>
</dbReference>
<dbReference type="PANTHER" id="PTHR37017:SF11">
    <property type="entry name" value="ESTERASE_LIPASE_THIOESTERASE DOMAIN-CONTAINING PROTEIN"/>
    <property type="match status" value="1"/>
</dbReference>
<dbReference type="PANTHER" id="PTHR37017">
    <property type="entry name" value="AB HYDROLASE-1 DOMAIN-CONTAINING PROTEIN-RELATED"/>
    <property type="match status" value="1"/>
</dbReference>
<keyword evidence="1" id="KW-0732">Signal</keyword>